<sequence length="107" mass="11815">MLSWLSNLFSKPDHGQATTATHTVLLSVDYQGYRIDATPMQEGGQYRLAGRISKRIGDTERQHQFIRADLFTDPQQAAQLMIDKAKIAIDQQGDALFLPPPDSAASA</sequence>
<keyword evidence="2" id="KW-1185">Reference proteome</keyword>
<dbReference type="InterPro" id="IPR018772">
    <property type="entry name" value="Transcription_activator_HlyU"/>
</dbReference>
<protein>
    <submittedName>
        <fullName evidence="1">HlyU family transcriptional regulator</fullName>
    </submittedName>
</protein>
<organism evidence="1 2">
    <name type="scientific">Pseudaeromonas sharmana</name>
    <dbReference type="NCBI Taxonomy" id="328412"/>
    <lineage>
        <taxon>Bacteria</taxon>
        <taxon>Pseudomonadati</taxon>
        <taxon>Pseudomonadota</taxon>
        <taxon>Gammaproteobacteria</taxon>
        <taxon>Aeromonadales</taxon>
        <taxon>Aeromonadaceae</taxon>
        <taxon>Pseudaeromonas</taxon>
    </lineage>
</organism>
<gene>
    <name evidence="1" type="ORF">ACFOSS_14575</name>
</gene>
<accession>A0ABV8CRJ9</accession>
<evidence type="ECO:0000313" key="2">
    <source>
        <dbReference type="Proteomes" id="UP001595692"/>
    </source>
</evidence>
<dbReference type="RefSeq" id="WP_377153823.1">
    <property type="nucleotide sequence ID" value="NZ_JBHSAF010000014.1"/>
</dbReference>
<name>A0ABV8CRJ9_9GAMM</name>
<evidence type="ECO:0000313" key="1">
    <source>
        <dbReference type="EMBL" id="MFC3914675.1"/>
    </source>
</evidence>
<dbReference type="Pfam" id="PF10115">
    <property type="entry name" value="HlyU"/>
    <property type="match status" value="1"/>
</dbReference>
<proteinExistence type="predicted"/>
<dbReference type="Proteomes" id="UP001595692">
    <property type="component" value="Unassembled WGS sequence"/>
</dbReference>
<comment type="caution">
    <text evidence="1">The sequence shown here is derived from an EMBL/GenBank/DDBJ whole genome shotgun (WGS) entry which is preliminary data.</text>
</comment>
<dbReference type="EMBL" id="JBHSAF010000014">
    <property type="protein sequence ID" value="MFC3914675.1"/>
    <property type="molecule type" value="Genomic_DNA"/>
</dbReference>
<reference evidence="2" key="1">
    <citation type="journal article" date="2019" name="Int. J. Syst. Evol. Microbiol.">
        <title>The Global Catalogue of Microorganisms (GCM) 10K type strain sequencing project: providing services to taxonomists for standard genome sequencing and annotation.</title>
        <authorList>
            <consortium name="The Broad Institute Genomics Platform"/>
            <consortium name="The Broad Institute Genome Sequencing Center for Infectious Disease"/>
            <person name="Wu L."/>
            <person name="Ma J."/>
        </authorList>
    </citation>
    <scope>NUCLEOTIDE SEQUENCE [LARGE SCALE GENOMIC DNA]</scope>
    <source>
        <strain evidence="2">CCUG 54939</strain>
    </source>
</reference>